<name>A0A0M8NU86_9EURO</name>
<evidence type="ECO:0000256" key="1">
    <source>
        <dbReference type="SAM" id="MobiDB-lite"/>
    </source>
</evidence>
<evidence type="ECO:0000313" key="4">
    <source>
        <dbReference type="Proteomes" id="UP000037696"/>
    </source>
</evidence>
<organism evidence="3 4">
    <name type="scientific">Penicillium nordicum</name>
    <dbReference type="NCBI Taxonomy" id="229535"/>
    <lineage>
        <taxon>Eukaryota</taxon>
        <taxon>Fungi</taxon>
        <taxon>Dikarya</taxon>
        <taxon>Ascomycota</taxon>
        <taxon>Pezizomycotina</taxon>
        <taxon>Eurotiomycetes</taxon>
        <taxon>Eurotiomycetidae</taxon>
        <taxon>Eurotiales</taxon>
        <taxon>Aspergillaceae</taxon>
        <taxon>Penicillium</taxon>
    </lineage>
</organism>
<sequence length="113" mass="12787">MQTSQTPELDAASRIWRAVISLCHSHVQATVWRTYSAPDIANSDLHYLLTCRLLMNLLIIILSLLLSGIFCLGGMTYTPFNDGDTYGPELPDRWERTPSYAPTPGYPDREWTP</sequence>
<dbReference type="Proteomes" id="UP000037696">
    <property type="component" value="Unassembled WGS sequence"/>
</dbReference>
<feature type="transmembrane region" description="Helical" evidence="2">
    <location>
        <begin position="53"/>
        <end position="77"/>
    </location>
</feature>
<proteinExistence type="predicted"/>
<dbReference type="OrthoDB" id="4232626at2759"/>
<dbReference type="AlphaFoldDB" id="A0A0M8NU86"/>
<comment type="caution">
    <text evidence="3">The sequence shown here is derived from an EMBL/GenBank/DDBJ whole genome shotgun (WGS) entry which is preliminary data.</text>
</comment>
<accession>A0A0M8NU86</accession>
<dbReference type="EMBL" id="LHQQ01000230">
    <property type="protein sequence ID" value="KOS38888.1"/>
    <property type="molecule type" value="Genomic_DNA"/>
</dbReference>
<keyword evidence="4" id="KW-1185">Reference proteome</keyword>
<gene>
    <name evidence="3" type="ORF">ACN38_g10284</name>
</gene>
<protein>
    <submittedName>
        <fullName evidence="3">Uncharacterized protein</fullName>
    </submittedName>
</protein>
<evidence type="ECO:0000256" key="2">
    <source>
        <dbReference type="SAM" id="Phobius"/>
    </source>
</evidence>
<keyword evidence="2" id="KW-0472">Membrane</keyword>
<evidence type="ECO:0000313" key="3">
    <source>
        <dbReference type="EMBL" id="KOS38888.1"/>
    </source>
</evidence>
<feature type="region of interest" description="Disordered" evidence="1">
    <location>
        <begin position="88"/>
        <end position="113"/>
    </location>
</feature>
<keyword evidence="2" id="KW-1133">Transmembrane helix</keyword>
<keyword evidence="2" id="KW-0812">Transmembrane</keyword>
<reference evidence="3 4" key="1">
    <citation type="submission" date="2015-08" db="EMBL/GenBank/DDBJ databases">
        <title>Genome sequencing of Penicillium nordicum.</title>
        <authorList>
            <person name="Nguyen H.D."/>
            <person name="Seifert K.A."/>
        </authorList>
    </citation>
    <scope>NUCLEOTIDE SEQUENCE [LARGE SCALE GENOMIC DNA]</scope>
    <source>
        <strain evidence="3 4">DAOMC 185683</strain>
    </source>
</reference>